<feature type="compositionally biased region" description="Low complexity" evidence="1">
    <location>
        <begin position="527"/>
        <end position="539"/>
    </location>
</feature>
<feature type="region of interest" description="Disordered" evidence="1">
    <location>
        <begin position="238"/>
        <end position="543"/>
    </location>
</feature>
<evidence type="ECO:0000313" key="4">
    <source>
        <dbReference type="Proteomes" id="UP001374579"/>
    </source>
</evidence>
<dbReference type="GO" id="GO:0043410">
    <property type="term" value="P:positive regulation of MAPK cascade"/>
    <property type="evidence" value="ECO:0007669"/>
    <property type="project" value="TreeGrafter"/>
</dbReference>
<feature type="region of interest" description="Disordered" evidence="1">
    <location>
        <begin position="668"/>
        <end position="704"/>
    </location>
</feature>
<feature type="compositionally biased region" description="Basic and acidic residues" evidence="1">
    <location>
        <begin position="391"/>
        <end position="400"/>
    </location>
</feature>
<feature type="compositionally biased region" description="Polar residues" evidence="1">
    <location>
        <begin position="300"/>
        <end position="309"/>
    </location>
</feature>
<feature type="compositionally biased region" description="Basic and acidic residues" evidence="1">
    <location>
        <begin position="408"/>
        <end position="473"/>
    </location>
</feature>
<dbReference type="PANTHER" id="PTHR21258:SF62">
    <property type="entry name" value="INSULIN RECEPTOR SUBSTRATE 1"/>
    <property type="match status" value="1"/>
</dbReference>
<dbReference type="SMART" id="SM01244">
    <property type="entry name" value="IRS"/>
    <property type="match status" value="1"/>
</dbReference>
<feature type="domain" description="IRS-type PTB" evidence="2">
    <location>
        <begin position="141"/>
        <end position="245"/>
    </location>
</feature>
<protein>
    <recommendedName>
        <fullName evidence="2">IRS-type PTB domain-containing protein</fullName>
    </recommendedName>
</protein>
<sequence length="704" mass="79266">MSVVVKGIVSIKVHGLLKTKHLPGSFGVLYDGGGRDNKPPRIQMYEEENTPDILHTIQLEQLKFSDKSFRQQDPLFALSIKKDKHQFTFQKIQDRDDWVQGLCHVSCELWKQRASAVETSDLDDADSTSDMTENMLYDSCDVQHFKVSINRTRTSDSNNLKGHYLLNPTKESLRLLDKVSFKSIHEWPYRQIRKYGRTRNIFRMEVGRRCTTGEGEFEFFTPEGATLTDLITVYTRQAREDDKKQSQEDIQRPRFDLPPRPAEYVDAATPSPQLSPAPLIPRRMSENYKETRDADVHSQPRISTFSLSGSKKEVPKPAPRSNIAPPLAPRQENGPANPQGKVPSSDTKIYETSTGLTAPLDSSLKHELHRKLEVSLPEPDSLSETGSSLGHIEDPEHEPPLEGANGGLERRHSGGAIKEKKKSDKERKKYEKEQKAAEAKRKKQQEKEQKEREKEQKEREKEMEKKTKKESKGHNKVTGKKSDSSLGGGAGVGHIYDEPEELMKAGIKERPHIPEPDYAEADNFRTAPSQAQPQPASQPEGDIYSLPIKVKKDSWKKHALSEREDGIHQEDYDSIKMASESGSTVPSLPLQPKFSNPLPSAEDVDETYNRLGDFPRRQISEPPPENIYGMASAVSTVGPVRKPPMQEFACGNEYEEADTVSQALSTSRRAALPVSNEYEDTAVQKSLKKSQISIPDDGDYADVK</sequence>
<feature type="compositionally biased region" description="Basic and acidic residues" evidence="1">
    <location>
        <begin position="238"/>
        <end position="257"/>
    </location>
</feature>
<dbReference type="PANTHER" id="PTHR21258">
    <property type="entry name" value="DOCKING PROTEIN RELATED"/>
    <property type="match status" value="1"/>
</dbReference>
<dbReference type="SUPFAM" id="SSF50729">
    <property type="entry name" value="PH domain-like"/>
    <property type="match status" value="1"/>
</dbReference>
<keyword evidence="4" id="KW-1185">Reference proteome</keyword>
<dbReference type="InterPro" id="IPR002404">
    <property type="entry name" value="IRS_PTB"/>
</dbReference>
<dbReference type="PROSITE" id="PS51064">
    <property type="entry name" value="IRS_PTB"/>
    <property type="match status" value="1"/>
</dbReference>
<evidence type="ECO:0000313" key="3">
    <source>
        <dbReference type="EMBL" id="KAK7109439.1"/>
    </source>
</evidence>
<dbReference type="InterPro" id="IPR011993">
    <property type="entry name" value="PH-like_dom_sf"/>
</dbReference>
<dbReference type="SMART" id="SM00310">
    <property type="entry name" value="PTBI"/>
    <property type="match status" value="1"/>
</dbReference>
<feature type="region of interest" description="Disordered" evidence="1">
    <location>
        <begin position="578"/>
        <end position="605"/>
    </location>
</feature>
<feature type="compositionally biased region" description="Basic and acidic residues" evidence="1">
    <location>
        <begin position="495"/>
        <end position="515"/>
    </location>
</feature>
<comment type="caution">
    <text evidence="3">The sequence shown here is derived from an EMBL/GenBank/DDBJ whole genome shotgun (WGS) entry which is preliminary data.</text>
</comment>
<dbReference type="GO" id="GO:0007169">
    <property type="term" value="P:cell surface receptor protein tyrosine kinase signaling pathway"/>
    <property type="evidence" value="ECO:0007669"/>
    <property type="project" value="TreeGrafter"/>
</dbReference>
<proteinExistence type="predicted"/>
<feature type="compositionally biased region" description="Polar residues" evidence="1">
    <location>
        <begin position="342"/>
        <end position="356"/>
    </location>
</feature>
<feature type="compositionally biased region" description="Basic and acidic residues" evidence="1">
    <location>
        <begin position="283"/>
        <end position="298"/>
    </location>
</feature>
<dbReference type="Gene3D" id="2.30.29.30">
    <property type="entry name" value="Pleckstrin-homology domain (PH domain)/Phosphotyrosine-binding domain (PTB)"/>
    <property type="match status" value="1"/>
</dbReference>
<feature type="compositionally biased region" description="Basic and acidic residues" evidence="1">
    <location>
        <begin position="363"/>
        <end position="373"/>
    </location>
</feature>
<name>A0AAN9BQF6_9CAEN</name>
<gene>
    <name evidence="3" type="ORF">V1264_013482</name>
</gene>
<organism evidence="3 4">
    <name type="scientific">Littorina saxatilis</name>
    <dbReference type="NCBI Taxonomy" id="31220"/>
    <lineage>
        <taxon>Eukaryota</taxon>
        <taxon>Metazoa</taxon>
        <taxon>Spiralia</taxon>
        <taxon>Lophotrochozoa</taxon>
        <taxon>Mollusca</taxon>
        <taxon>Gastropoda</taxon>
        <taxon>Caenogastropoda</taxon>
        <taxon>Littorinimorpha</taxon>
        <taxon>Littorinoidea</taxon>
        <taxon>Littorinidae</taxon>
        <taxon>Littorina</taxon>
    </lineage>
</organism>
<dbReference type="AlphaFoldDB" id="A0AAN9BQF6"/>
<dbReference type="GO" id="GO:0005737">
    <property type="term" value="C:cytoplasm"/>
    <property type="evidence" value="ECO:0007669"/>
    <property type="project" value="TreeGrafter"/>
</dbReference>
<dbReference type="InterPro" id="IPR050996">
    <property type="entry name" value="Docking_Protein_DOK"/>
</dbReference>
<dbReference type="EMBL" id="JBAMIC010000003">
    <property type="protein sequence ID" value="KAK7109439.1"/>
    <property type="molecule type" value="Genomic_DNA"/>
</dbReference>
<evidence type="ECO:0000259" key="2">
    <source>
        <dbReference type="PROSITE" id="PS51064"/>
    </source>
</evidence>
<evidence type="ECO:0000256" key="1">
    <source>
        <dbReference type="SAM" id="MobiDB-lite"/>
    </source>
</evidence>
<reference evidence="3 4" key="1">
    <citation type="submission" date="2024-02" db="EMBL/GenBank/DDBJ databases">
        <title>Chromosome-scale genome assembly of the rough periwinkle Littorina saxatilis.</title>
        <authorList>
            <person name="De Jode A."/>
            <person name="Faria R."/>
            <person name="Formenti G."/>
            <person name="Sims Y."/>
            <person name="Smith T.P."/>
            <person name="Tracey A."/>
            <person name="Wood J.M.D."/>
            <person name="Zagrodzka Z.B."/>
            <person name="Johannesson K."/>
            <person name="Butlin R.K."/>
            <person name="Leder E.H."/>
        </authorList>
    </citation>
    <scope>NUCLEOTIDE SEQUENCE [LARGE SCALE GENOMIC DNA]</scope>
    <source>
        <strain evidence="3">Snail1</strain>
        <tissue evidence="3">Muscle</tissue>
    </source>
</reference>
<dbReference type="Pfam" id="PF02174">
    <property type="entry name" value="IRS"/>
    <property type="match status" value="1"/>
</dbReference>
<dbReference type="Proteomes" id="UP001374579">
    <property type="component" value="Unassembled WGS sequence"/>
</dbReference>
<accession>A0AAN9BQF6</accession>
<dbReference type="GO" id="GO:0007265">
    <property type="term" value="P:Ras protein signal transduction"/>
    <property type="evidence" value="ECO:0007669"/>
    <property type="project" value="TreeGrafter"/>
</dbReference>